<protein>
    <submittedName>
        <fullName evidence="8">Bifunctional WD40 repeat/WD40-YVTN repeat-like-containing domain superfamily/Periodic tryptophan protein 2/WD40 repeat</fullName>
    </submittedName>
</protein>
<dbReference type="Pfam" id="PF04003">
    <property type="entry name" value="Utp12"/>
    <property type="match status" value="1"/>
</dbReference>
<dbReference type="PRINTS" id="PR00320">
    <property type="entry name" value="GPROTEINBRPT"/>
</dbReference>
<dbReference type="GO" id="GO:0000462">
    <property type="term" value="P:maturation of SSU-rRNA from tricistronic rRNA transcript (SSU-rRNA, 5.8S rRNA, LSU-rRNA)"/>
    <property type="evidence" value="ECO:0007669"/>
    <property type="project" value="TreeGrafter"/>
</dbReference>
<evidence type="ECO:0000256" key="6">
    <source>
        <dbReference type="PROSITE-ProRule" id="PRU00221"/>
    </source>
</evidence>
<feature type="repeat" description="WD" evidence="6">
    <location>
        <begin position="159"/>
        <end position="193"/>
    </location>
</feature>
<dbReference type="PROSITE" id="PS50294">
    <property type="entry name" value="WD_REPEATS_REGION"/>
    <property type="match status" value="3"/>
</dbReference>
<comment type="caution">
    <text evidence="8">The sequence shown here is derived from an EMBL/GenBank/DDBJ whole genome shotgun (WGS) entry which is preliminary data.</text>
</comment>
<accession>A0AAD9UQY5</accession>
<evidence type="ECO:0000313" key="8">
    <source>
        <dbReference type="EMBL" id="KAK2198430.1"/>
    </source>
</evidence>
<evidence type="ECO:0000256" key="1">
    <source>
        <dbReference type="ARBA" id="ARBA00004604"/>
    </source>
</evidence>
<evidence type="ECO:0000313" key="9">
    <source>
        <dbReference type="Proteomes" id="UP001214638"/>
    </source>
</evidence>
<organism evidence="8 9">
    <name type="scientific">Babesia duncani</name>
    <dbReference type="NCBI Taxonomy" id="323732"/>
    <lineage>
        <taxon>Eukaryota</taxon>
        <taxon>Sar</taxon>
        <taxon>Alveolata</taxon>
        <taxon>Apicomplexa</taxon>
        <taxon>Aconoidasida</taxon>
        <taxon>Piroplasmida</taxon>
        <taxon>Babesiidae</taxon>
        <taxon>Babesia</taxon>
    </lineage>
</organism>
<dbReference type="RefSeq" id="XP_067805272.1">
    <property type="nucleotide sequence ID" value="XM_067946481.1"/>
</dbReference>
<dbReference type="Gene3D" id="2.130.10.10">
    <property type="entry name" value="YVTN repeat-like/Quinoprotein amine dehydrogenase"/>
    <property type="match status" value="4"/>
</dbReference>
<dbReference type="PANTHER" id="PTHR19858:SF0">
    <property type="entry name" value="PERIODIC TRYPTOPHAN PROTEIN 2 HOMOLOG"/>
    <property type="match status" value="1"/>
</dbReference>
<dbReference type="Pfam" id="PF00400">
    <property type="entry name" value="WD40"/>
    <property type="match status" value="4"/>
</dbReference>
<dbReference type="CDD" id="cd00200">
    <property type="entry name" value="WD40"/>
    <property type="match status" value="1"/>
</dbReference>
<dbReference type="GO" id="GO:0032040">
    <property type="term" value="C:small-subunit processome"/>
    <property type="evidence" value="ECO:0007669"/>
    <property type="project" value="TreeGrafter"/>
</dbReference>
<feature type="repeat" description="WD" evidence="6">
    <location>
        <begin position="458"/>
        <end position="499"/>
    </location>
</feature>
<dbReference type="InterPro" id="IPR007148">
    <property type="entry name" value="SSU_processome_Utp12"/>
</dbReference>
<dbReference type="InterPro" id="IPR027145">
    <property type="entry name" value="PWP2"/>
</dbReference>
<evidence type="ECO:0000256" key="5">
    <source>
        <dbReference type="ARBA" id="ARBA00023242"/>
    </source>
</evidence>
<dbReference type="PANTHER" id="PTHR19858">
    <property type="entry name" value="WD40 REPEAT PROTEIN"/>
    <property type="match status" value="1"/>
</dbReference>
<dbReference type="GO" id="GO:0034388">
    <property type="term" value="C:Pwp2p-containing subcomplex of 90S preribosome"/>
    <property type="evidence" value="ECO:0007669"/>
    <property type="project" value="TreeGrafter"/>
</dbReference>
<dbReference type="SUPFAM" id="SSF50998">
    <property type="entry name" value="Quinoprotein alcohol dehydrogenase-like"/>
    <property type="match status" value="1"/>
</dbReference>
<evidence type="ECO:0000256" key="2">
    <source>
        <dbReference type="ARBA" id="ARBA00010226"/>
    </source>
</evidence>
<evidence type="ECO:0000259" key="7">
    <source>
        <dbReference type="Pfam" id="PF04003"/>
    </source>
</evidence>
<dbReference type="InterPro" id="IPR036322">
    <property type="entry name" value="WD40_repeat_dom_sf"/>
</dbReference>
<evidence type="ECO:0000256" key="3">
    <source>
        <dbReference type="ARBA" id="ARBA00022574"/>
    </source>
</evidence>
<proteinExistence type="inferred from homology"/>
<reference evidence="8" key="1">
    <citation type="journal article" date="2023" name="Nat. Microbiol.">
        <title>Babesia duncani multi-omics identifies virulence factors and drug targets.</title>
        <authorList>
            <person name="Singh P."/>
            <person name="Lonardi S."/>
            <person name="Liang Q."/>
            <person name="Vydyam P."/>
            <person name="Khabirova E."/>
            <person name="Fang T."/>
            <person name="Gihaz S."/>
            <person name="Thekkiniath J."/>
            <person name="Munshi M."/>
            <person name="Abel S."/>
            <person name="Ciampossin L."/>
            <person name="Batugedara G."/>
            <person name="Gupta M."/>
            <person name="Lu X.M."/>
            <person name="Lenz T."/>
            <person name="Chakravarty S."/>
            <person name="Cornillot E."/>
            <person name="Hu Y."/>
            <person name="Ma W."/>
            <person name="Gonzalez L.M."/>
            <person name="Sanchez S."/>
            <person name="Estrada K."/>
            <person name="Sanchez-Flores A."/>
            <person name="Montero E."/>
            <person name="Harb O.S."/>
            <person name="Le Roch K.G."/>
            <person name="Mamoun C.B."/>
        </authorList>
    </citation>
    <scope>NUCLEOTIDE SEQUENCE</scope>
    <source>
        <strain evidence="8">WA1</strain>
    </source>
</reference>
<dbReference type="SMART" id="SM00320">
    <property type="entry name" value="WD40"/>
    <property type="match status" value="10"/>
</dbReference>
<keyword evidence="5" id="KW-0539">Nucleus</keyword>
<dbReference type="InterPro" id="IPR019775">
    <property type="entry name" value="WD40_repeat_CS"/>
</dbReference>
<dbReference type="GeneID" id="94335742"/>
<dbReference type="Proteomes" id="UP001214638">
    <property type="component" value="Unassembled WGS sequence"/>
</dbReference>
<dbReference type="KEGG" id="bdw:94335742"/>
<dbReference type="PROSITE" id="PS50082">
    <property type="entry name" value="WD_REPEATS_2"/>
    <property type="match status" value="3"/>
</dbReference>
<dbReference type="EMBL" id="JALLKP010000001">
    <property type="protein sequence ID" value="KAK2198430.1"/>
    <property type="molecule type" value="Genomic_DNA"/>
</dbReference>
<keyword evidence="4" id="KW-0677">Repeat</keyword>
<dbReference type="SUPFAM" id="SSF50978">
    <property type="entry name" value="WD40 repeat-like"/>
    <property type="match status" value="1"/>
</dbReference>
<dbReference type="PROSITE" id="PS00678">
    <property type="entry name" value="WD_REPEATS_1"/>
    <property type="match status" value="1"/>
</dbReference>
<dbReference type="AlphaFoldDB" id="A0AAD9UQY5"/>
<dbReference type="GO" id="GO:0000028">
    <property type="term" value="P:ribosomal small subunit assembly"/>
    <property type="evidence" value="ECO:0007669"/>
    <property type="project" value="TreeGrafter"/>
</dbReference>
<feature type="domain" description="Small-subunit processome Utp12" evidence="7">
    <location>
        <begin position="862"/>
        <end position="971"/>
    </location>
</feature>
<feature type="repeat" description="WD" evidence="6">
    <location>
        <begin position="546"/>
        <end position="582"/>
    </location>
</feature>
<dbReference type="InterPro" id="IPR015943">
    <property type="entry name" value="WD40/YVTN_repeat-like_dom_sf"/>
</dbReference>
<comment type="subcellular location">
    <subcellularLocation>
        <location evidence="1">Nucleus</location>
        <location evidence="1">Nucleolus</location>
    </subcellularLocation>
</comment>
<dbReference type="InterPro" id="IPR011047">
    <property type="entry name" value="Quinoprotein_ADH-like_sf"/>
</dbReference>
<comment type="similarity">
    <text evidence="2">Belongs to the WD repeat PWP2 family.</text>
</comment>
<keyword evidence="3 6" id="KW-0853">WD repeat</keyword>
<dbReference type="InterPro" id="IPR020472">
    <property type="entry name" value="WD40_PAC1"/>
</dbReference>
<gene>
    <name evidence="8" type="ORF">BdWA1_001444</name>
</gene>
<keyword evidence="9" id="KW-1185">Reference proteome</keyword>
<name>A0AAD9UQY5_9APIC</name>
<evidence type="ECO:0000256" key="4">
    <source>
        <dbReference type="ARBA" id="ARBA00022737"/>
    </source>
</evidence>
<sequence length="982" mass="107625">MSTYFLSNICGAPYTGGKIAFSTDGTCILAPVGNRVSIYDLQTNKSVTLSSETRSDIAIVACHPVKPIAILIDVNGYGYVLNLLRDTILHRLQFKSSSTLAVGSKKMSFAPLTESQRLVVGAAFSPDGEFFAICMGQKLLIWKAPNEDLCWRMTLHRELTGHMDTISSVEWSEDSRFILTASKDLTVRLWSIDPIDGFTPCAFVDHRRPVKGAVFLKGMDRIASVSTEGAIIIWKSAVSGSKSAAKIIGSRKKQLHAQNSNEIQIDSGNENDSITQDYGCIDIATAVWAKETLGYCNQAKGTVVSTIAYSSSANLLLIGFTGGIFGLFTTPELTSLYTLKLGTNLPVVDSVDISRDGNWLGLACSETGAIVVWEWKSETYIMRQQGHQSGIRCVAFSSGGNVTIQIGGHTDQENAVDLDQNYSGHGLGLGSRYLVATGGFDGKVKLWDSISGINFVTFEEHGASVEAICFTPQGNAIISASLDGTVRAFDLLRYKNFRTLSATANRVQFISVACDSSGTIVAAGSKGEVYNVYIWNLTTGKLLDELHGHAAPVTSVTFHPHMAYSGYLVSGSWDRFINIWNIFGRTDKGGATEPLLNSSSIAAVAFDPRGNSILAASILCGHVVFWDLDNCEQIGTIDGLRDIQSGRNFSERFASVKIDGDITKAVNQNQHFNSIAYTASGTSLIAGSRNSPLVCVYNTASFMLMYMISLTRNRAYSGIMRILNSKYITEFGHAIQEYDLSDEDEPFEKASEHKRIKDHTSLPGVQTGEFVKYDKRFHVWQISSSPDSRQFAAATSHGLYIYSLDGYIKTPNLVHQHLHSLHSFQPQILTKNTTSANVQEALKQSQYTKAFVLALALNNYFTLLEVYEAIPTNRIGAVVTSLEPDFICILINFIRTILNTDSPQGTVHLNLHLLWLQAIFSIHQSTFMNGEAVSSKFDLKTSLLLLLRTLKTTKSQLVGIYNSNANVIKYICHIQSLGNKSH</sequence>
<dbReference type="InterPro" id="IPR001680">
    <property type="entry name" value="WD40_rpt"/>
</dbReference>